<dbReference type="Pfam" id="PF02672">
    <property type="entry name" value="CP12"/>
    <property type="match status" value="1"/>
</dbReference>
<protein>
    <submittedName>
        <fullName evidence="1">Uncharacterized protein</fullName>
    </submittedName>
</protein>
<proteinExistence type="predicted"/>
<accession>A0A6C0CSA4</accession>
<evidence type="ECO:0000313" key="1">
    <source>
        <dbReference type="EMBL" id="QHT07097.1"/>
    </source>
</evidence>
<dbReference type="EMBL" id="MN739479">
    <property type="protein sequence ID" value="QHT07097.1"/>
    <property type="molecule type" value="Genomic_DNA"/>
</dbReference>
<reference evidence="1" key="1">
    <citation type="journal article" date="2020" name="Nature">
        <title>Giant virus diversity and host interactions through global metagenomics.</title>
        <authorList>
            <person name="Schulz F."/>
            <person name="Roux S."/>
            <person name="Paez-Espino D."/>
            <person name="Jungbluth S."/>
            <person name="Walsh D.A."/>
            <person name="Denef V.J."/>
            <person name="McMahon K.D."/>
            <person name="Konstantinidis K.T."/>
            <person name="Eloe-Fadrosh E.A."/>
            <person name="Kyrpides N.C."/>
            <person name="Woyke T."/>
        </authorList>
    </citation>
    <scope>NUCLEOTIDE SEQUENCE</scope>
    <source>
        <strain evidence="1">GVMAG-M-3300021962-46</strain>
    </source>
</reference>
<name>A0A6C0CSA4_9ZZZZ</name>
<sequence>MTGIQSLSKSTRIMSNRSMMRTYCISPKSHTPHNTVQNYVVPLDITLAIKDAEDSVKHSDMKLTAVKWDIVDELWTQYIHQENRKNIYEKIDTLEAYCNIEIDALECRDYDV</sequence>
<dbReference type="AlphaFoldDB" id="A0A6C0CSA4"/>
<organism evidence="1">
    <name type="scientific">viral metagenome</name>
    <dbReference type="NCBI Taxonomy" id="1070528"/>
    <lineage>
        <taxon>unclassified sequences</taxon>
        <taxon>metagenomes</taxon>
        <taxon>organismal metagenomes</taxon>
    </lineage>
</organism>